<keyword evidence="5" id="KW-0863">Zinc-finger</keyword>
<dbReference type="SMART" id="SM00709">
    <property type="entry name" value="Zpr1"/>
    <property type="match status" value="2"/>
</dbReference>
<comment type="function">
    <text evidence="8">Acts as a protein folding chaperone for elongation factor 1-alpha.</text>
</comment>
<dbReference type="FunFam" id="2.60.120.1040:FF:000001">
    <property type="entry name" value="Zinc finger protein ZPR1"/>
    <property type="match status" value="1"/>
</dbReference>
<keyword evidence="11" id="KW-1185">Reference proteome</keyword>
<feature type="domain" description="Zinc finger ZPR1-type" evidence="9">
    <location>
        <begin position="34"/>
        <end position="191"/>
    </location>
</feature>
<dbReference type="InterPro" id="IPR004457">
    <property type="entry name" value="Znf_ZPR1"/>
</dbReference>
<dbReference type="FunFam" id="2.20.25.420:FF:000002">
    <property type="entry name" value="Zinc finger protein ZPR1"/>
    <property type="match status" value="1"/>
</dbReference>
<dbReference type="OrthoDB" id="308464at2759"/>
<feature type="domain" description="Zinc finger ZPR1-type" evidence="9">
    <location>
        <begin position="253"/>
        <end position="413"/>
    </location>
</feature>
<dbReference type="Pfam" id="PF03367">
    <property type="entry name" value="Zn_ribbon_ZPR1"/>
    <property type="match status" value="2"/>
</dbReference>
<evidence type="ECO:0000256" key="2">
    <source>
        <dbReference type="ARBA" id="ARBA00008354"/>
    </source>
</evidence>
<dbReference type="NCBIfam" id="TIGR00310">
    <property type="entry name" value="ZPR1_znf"/>
    <property type="match status" value="2"/>
</dbReference>
<evidence type="ECO:0000256" key="8">
    <source>
        <dbReference type="ARBA" id="ARBA00054139"/>
    </source>
</evidence>
<comment type="similarity">
    <text evidence="2">Belongs to the ZPR1 family.</text>
</comment>
<evidence type="ECO:0000256" key="3">
    <source>
        <dbReference type="ARBA" id="ARBA00022723"/>
    </source>
</evidence>
<keyword evidence="7" id="KW-0539">Nucleus</keyword>
<dbReference type="Gene3D" id="2.20.25.420">
    <property type="entry name" value="ZPR1, zinc finger domain"/>
    <property type="match status" value="2"/>
</dbReference>
<dbReference type="EMBL" id="LSSM01001320">
    <property type="protein sequence ID" value="OMJ26847.1"/>
    <property type="molecule type" value="Genomic_DNA"/>
</dbReference>
<dbReference type="GO" id="GO:0008270">
    <property type="term" value="F:zinc ion binding"/>
    <property type="evidence" value="ECO:0007669"/>
    <property type="project" value="UniProtKB-KW"/>
</dbReference>
<accession>A0A1R1YIU8</accession>
<dbReference type="InterPro" id="IPR042451">
    <property type="entry name" value="ZPR1_A/B_dom"/>
</dbReference>
<evidence type="ECO:0000256" key="1">
    <source>
        <dbReference type="ARBA" id="ARBA00004123"/>
    </source>
</evidence>
<evidence type="ECO:0000259" key="9">
    <source>
        <dbReference type="SMART" id="SM00709"/>
    </source>
</evidence>
<evidence type="ECO:0000313" key="11">
    <source>
        <dbReference type="Proteomes" id="UP000187429"/>
    </source>
</evidence>
<keyword evidence="3" id="KW-0479">Metal-binding</keyword>
<gene>
    <name evidence="10" type="ORF">AYI69_g3738</name>
</gene>
<comment type="caution">
    <text evidence="10">The sequence shown here is derived from an EMBL/GenBank/DDBJ whole genome shotgun (WGS) entry which is preliminary data.</text>
</comment>
<dbReference type="PANTHER" id="PTHR10876:SF0">
    <property type="entry name" value="ZINC FINGER PROTEIN ZPR1"/>
    <property type="match status" value="1"/>
</dbReference>
<name>A0A1R1YIU8_9FUNG</name>
<dbReference type="InterPro" id="IPR042452">
    <property type="entry name" value="ZPR1_Znf1/2"/>
</dbReference>
<dbReference type="InterPro" id="IPR056180">
    <property type="entry name" value="ZPR1_jr_dom"/>
</dbReference>
<dbReference type="Gene3D" id="2.60.120.1040">
    <property type="entry name" value="ZPR1, A/B domain"/>
    <property type="match status" value="2"/>
</dbReference>
<proteinExistence type="inferred from homology"/>
<dbReference type="Pfam" id="PF22794">
    <property type="entry name" value="jr-ZPR1"/>
    <property type="match status" value="2"/>
</dbReference>
<dbReference type="PANTHER" id="PTHR10876">
    <property type="entry name" value="ZINC FINGER PROTEIN ZPR1"/>
    <property type="match status" value="1"/>
</dbReference>
<evidence type="ECO:0000256" key="4">
    <source>
        <dbReference type="ARBA" id="ARBA00022737"/>
    </source>
</evidence>
<dbReference type="GO" id="GO:0005634">
    <property type="term" value="C:nucleus"/>
    <property type="evidence" value="ECO:0007669"/>
    <property type="project" value="UniProtKB-SubCell"/>
</dbReference>
<protein>
    <submittedName>
        <fullName evidence="10">Zinc finger protein ZPR1</fullName>
    </submittedName>
</protein>
<keyword evidence="6" id="KW-0862">Zinc</keyword>
<evidence type="ECO:0000256" key="7">
    <source>
        <dbReference type="ARBA" id="ARBA00023242"/>
    </source>
</evidence>
<keyword evidence="4" id="KW-0677">Repeat</keyword>
<dbReference type="Proteomes" id="UP000187429">
    <property type="component" value="Unassembled WGS sequence"/>
</dbReference>
<dbReference type="InterPro" id="IPR040141">
    <property type="entry name" value="ZPR1"/>
</dbReference>
<evidence type="ECO:0000313" key="10">
    <source>
        <dbReference type="EMBL" id="OMJ26847.1"/>
    </source>
</evidence>
<dbReference type="AlphaFoldDB" id="A0A1R1YIU8"/>
<organism evidence="10 11">
    <name type="scientific">Smittium culicis</name>
    <dbReference type="NCBI Taxonomy" id="133412"/>
    <lineage>
        <taxon>Eukaryota</taxon>
        <taxon>Fungi</taxon>
        <taxon>Fungi incertae sedis</taxon>
        <taxon>Zoopagomycota</taxon>
        <taxon>Kickxellomycotina</taxon>
        <taxon>Harpellomycetes</taxon>
        <taxon>Harpellales</taxon>
        <taxon>Legeriomycetaceae</taxon>
        <taxon>Smittium</taxon>
    </lineage>
</organism>
<sequence>MDDDTGHENKKIKLDNDPLFQEIDEDVPVTVVESLCMNCHQNGTTRIMLTKVPHFKEIIVMAFECPHCNFKNNEVQSGEAVKERGQEWSVQVVDKFDLERQIVRNGSALLKIPQLQLELPPSNRSKLTTIEGLLNEISEDLSTDQENRKAEAIESYNAINNILGKIKLYLSSSESFTLILDDPAGNSYIESLTPPTPDSKLSSRYYRRTTEMDVALGLQNSASAVSTDDAQAQAQINPNNQSLDVDEVVIFNSSCSNCNSPADTRMKQVEIPHFKNVILMSTTCDSCGYKSNEIKSGGAISERGTKISLTLTTPEDLSRDILKSETCGLNIPEIDLQLTYGTLGGRFTTIEGLLRQVHDELNRDTPFTGDSSTESRRTKFATFLAKLEATFTAQNFPVTLILDDPVSNSYVQNLYAPDDDPNMIIEVYDRTFDQNEDLGLNDINVDNYS</sequence>
<evidence type="ECO:0000256" key="6">
    <source>
        <dbReference type="ARBA" id="ARBA00022833"/>
    </source>
</evidence>
<evidence type="ECO:0000256" key="5">
    <source>
        <dbReference type="ARBA" id="ARBA00022771"/>
    </source>
</evidence>
<reference evidence="11" key="1">
    <citation type="submission" date="2017-01" db="EMBL/GenBank/DDBJ databases">
        <authorList>
            <person name="Wang Y."/>
            <person name="White M."/>
            <person name="Kvist S."/>
            <person name="Moncalvo J.-M."/>
        </authorList>
    </citation>
    <scope>NUCLEOTIDE SEQUENCE [LARGE SCALE GENOMIC DNA]</scope>
    <source>
        <strain evidence="11">ID-206-W2</strain>
    </source>
</reference>
<comment type="subcellular location">
    <subcellularLocation>
        <location evidence="1">Nucleus</location>
    </subcellularLocation>
</comment>
<dbReference type="FunFam" id="2.20.25.420:FF:000001">
    <property type="entry name" value="Zinc finger protein ZPR1"/>
    <property type="match status" value="1"/>
</dbReference>